<dbReference type="Proteomes" id="UP000760860">
    <property type="component" value="Unassembled WGS sequence"/>
</dbReference>
<dbReference type="OrthoDB" id="89633at2759"/>
<dbReference type="EMBL" id="MJFZ01000129">
    <property type="protein sequence ID" value="RAW36794.1"/>
    <property type="molecule type" value="Genomic_DNA"/>
</dbReference>
<evidence type="ECO:0000313" key="4">
    <source>
        <dbReference type="EMBL" id="KAG2978170.1"/>
    </source>
</evidence>
<dbReference type="Proteomes" id="UP000697107">
    <property type="component" value="Unassembled WGS sequence"/>
</dbReference>
<evidence type="ECO:0008006" key="8">
    <source>
        <dbReference type="Google" id="ProtNLM"/>
    </source>
</evidence>
<gene>
    <name evidence="6" type="ORF">PC110_g6955</name>
    <name evidence="1" type="ORF">PC113_g12835</name>
    <name evidence="2" type="ORF">PC115_g11787</name>
    <name evidence="3" type="ORF">PC117_g13033</name>
    <name evidence="4" type="ORF">PC118_g12443</name>
    <name evidence="5" type="ORF">PC129_g10605</name>
</gene>
<dbReference type="Proteomes" id="UP000735874">
    <property type="component" value="Unassembled WGS sequence"/>
</dbReference>
<accession>A0A329SJ09</accession>
<comment type="caution">
    <text evidence="6">The sequence shown here is derived from an EMBL/GenBank/DDBJ whole genome shotgun (WGS) entry which is preliminary data.</text>
</comment>
<dbReference type="AlphaFoldDB" id="A0A329SJ09"/>
<proteinExistence type="predicted"/>
<organism evidence="6 7">
    <name type="scientific">Phytophthora cactorum</name>
    <dbReference type="NCBI Taxonomy" id="29920"/>
    <lineage>
        <taxon>Eukaryota</taxon>
        <taxon>Sar</taxon>
        <taxon>Stramenopiles</taxon>
        <taxon>Oomycota</taxon>
        <taxon>Peronosporomycetes</taxon>
        <taxon>Peronosporales</taxon>
        <taxon>Peronosporaceae</taxon>
        <taxon>Phytophthora</taxon>
    </lineage>
</organism>
<dbReference type="EMBL" id="RCML01000400">
    <property type="protein sequence ID" value="KAG2978170.1"/>
    <property type="molecule type" value="Genomic_DNA"/>
</dbReference>
<dbReference type="Proteomes" id="UP000774804">
    <property type="component" value="Unassembled WGS sequence"/>
</dbReference>
<dbReference type="EMBL" id="RCMI01000378">
    <property type="protein sequence ID" value="KAG2914110.1"/>
    <property type="molecule type" value="Genomic_DNA"/>
</dbReference>
<evidence type="ECO:0000313" key="3">
    <source>
        <dbReference type="EMBL" id="KAG2932884.1"/>
    </source>
</evidence>
<keyword evidence="7" id="KW-1185">Reference proteome</keyword>
<dbReference type="VEuPathDB" id="FungiDB:PC110_g6955"/>
<dbReference type="EMBL" id="RCMV01000354">
    <property type="protein sequence ID" value="KAG3218591.1"/>
    <property type="molecule type" value="Genomic_DNA"/>
</dbReference>
<evidence type="ECO:0000313" key="1">
    <source>
        <dbReference type="EMBL" id="KAG2854985.1"/>
    </source>
</evidence>
<protein>
    <recommendedName>
        <fullName evidence="8">DDE-1 domain-containing protein</fullName>
    </recommendedName>
</protein>
<dbReference type="EMBL" id="RCMK01000372">
    <property type="protein sequence ID" value="KAG2932884.1"/>
    <property type="molecule type" value="Genomic_DNA"/>
</dbReference>
<name>A0A329SJ09_9STRA</name>
<reference evidence="6 7" key="1">
    <citation type="submission" date="2018-01" db="EMBL/GenBank/DDBJ databases">
        <title>Draft genome of the strawberry crown rot pathogen Phytophthora cactorum.</title>
        <authorList>
            <person name="Armitage A.D."/>
            <person name="Lysoe E."/>
            <person name="Nellist C.F."/>
            <person name="Harrison R.J."/>
            <person name="Brurberg M.B."/>
        </authorList>
    </citation>
    <scope>NUCLEOTIDE SEQUENCE [LARGE SCALE GENOMIC DNA]</scope>
    <source>
        <strain evidence="6 7">10300</strain>
    </source>
</reference>
<evidence type="ECO:0000313" key="7">
    <source>
        <dbReference type="Proteomes" id="UP000251314"/>
    </source>
</evidence>
<dbReference type="Proteomes" id="UP000736787">
    <property type="component" value="Unassembled WGS sequence"/>
</dbReference>
<evidence type="ECO:0000313" key="5">
    <source>
        <dbReference type="EMBL" id="KAG3218591.1"/>
    </source>
</evidence>
<dbReference type="Proteomes" id="UP000251314">
    <property type="component" value="Unassembled WGS sequence"/>
</dbReference>
<evidence type="ECO:0000313" key="6">
    <source>
        <dbReference type="EMBL" id="RAW36794.1"/>
    </source>
</evidence>
<sequence>MVSLPKNTTSVLQLLDVGIMGPFKKKMCALSLDYEIQLLALNRNVSLRDRLKLLKNTPAQKQREVLVDRVTKAWILISDNCLLRAWEKAGL</sequence>
<dbReference type="EMBL" id="RCMG01000398">
    <property type="protein sequence ID" value="KAG2854985.1"/>
    <property type="molecule type" value="Genomic_DNA"/>
</dbReference>
<evidence type="ECO:0000313" key="2">
    <source>
        <dbReference type="EMBL" id="KAG2914110.1"/>
    </source>
</evidence>
<reference evidence="1" key="2">
    <citation type="submission" date="2018-10" db="EMBL/GenBank/DDBJ databases">
        <title>Effector identification in a new, highly contiguous assembly of the strawberry crown rot pathogen Phytophthora cactorum.</title>
        <authorList>
            <person name="Armitage A.D."/>
            <person name="Nellist C.F."/>
            <person name="Bates H."/>
            <person name="Vickerstaff R.J."/>
            <person name="Harrison R.J."/>
        </authorList>
    </citation>
    <scope>NUCLEOTIDE SEQUENCE</scope>
    <source>
        <strain evidence="1">15-7</strain>
        <strain evidence="2">4032</strain>
        <strain evidence="3">4040</strain>
        <strain evidence="4">P415</strain>
        <strain evidence="5">P421</strain>
    </source>
</reference>